<name>Q1YHT8_AURMS</name>
<evidence type="ECO:0000256" key="3">
    <source>
        <dbReference type="ARBA" id="ARBA00022729"/>
    </source>
</evidence>
<dbReference type="AlphaFoldDB" id="Q1YHT8"/>
<dbReference type="InterPro" id="IPR015168">
    <property type="entry name" value="SsuA/THI5"/>
</dbReference>
<comment type="caution">
    <text evidence="6">The sequence shown here is derived from an EMBL/GenBank/DDBJ whole genome shotgun (WGS) entry which is preliminary data.</text>
</comment>
<dbReference type="RefSeq" id="WP_009208030.1">
    <property type="nucleotide sequence ID" value="NZ_BBWP01000019.1"/>
</dbReference>
<comment type="subcellular location">
    <subcellularLocation>
        <location evidence="1">Periplasm</location>
    </subcellularLocation>
</comment>
<dbReference type="Gene3D" id="3.40.190.10">
    <property type="entry name" value="Periplasmic binding protein-like II"/>
    <property type="match status" value="2"/>
</dbReference>
<evidence type="ECO:0000313" key="6">
    <source>
        <dbReference type="EMBL" id="EAS49491.1"/>
    </source>
</evidence>
<protein>
    <submittedName>
        <fullName evidence="6">Periplasmic substrate-binding protein, ABC-type transporter</fullName>
    </submittedName>
</protein>
<evidence type="ECO:0000256" key="4">
    <source>
        <dbReference type="SAM" id="SignalP"/>
    </source>
</evidence>
<feature type="chain" id="PRO_5004197652" evidence="4">
    <location>
        <begin position="23"/>
        <end position="319"/>
    </location>
</feature>
<dbReference type="PANTHER" id="PTHR30024">
    <property type="entry name" value="ALIPHATIC SULFONATES-BINDING PROTEIN-RELATED"/>
    <property type="match status" value="1"/>
</dbReference>
<dbReference type="GO" id="GO:0042597">
    <property type="term" value="C:periplasmic space"/>
    <property type="evidence" value="ECO:0007669"/>
    <property type="project" value="UniProtKB-SubCell"/>
</dbReference>
<reference evidence="6 7" key="1">
    <citation type="journal article" date="2008" name="Appl. Environ. Microbiol.">
        <title>Genomic insights into Mn(II) oxidation by the marine alphaproteobacterium Aurantimonas sp. strain SI85-9A1.</title>
        <authorList>
            <person name="Dick G.J."/>
            <person name="Podell S."/>
            <person name="Johnson H.A."/>
            <person name="Rivera-Espinoza Y."/>
            <person name="Bernier-Latmani R."/>
            <person name="McCarthy J.K."/>
            <person name="Torpey J.W."/>
            <person name="Clement B.G."/>
            <person name="Gaasterland T."/>
            <person name="Tebo B.M."/>
        </authorList>
    </citation>
    <scope>NUCLEOTIDE SEQUENCE [LARGE SCALE GENOMIC DNA]</scope>
    <source>
        <strain evidence="6 7">SI85-9A1</strain>
    </source>
</reference>
<feature type="domain" description="SsuA/THI5-like" evidence="5">
    <location>
        <begin position="40"/>
        <end position="245"/>
    </location>
</feature>
<dbReference type="HOGENOM" id="CLU_061540_0_0_5"/>
<organism evidence="6 7">
    <name type="scientific">Aurantimonas manganoxydans (strain ATCC BAA-1229 / DSM 21871 / SI85-9A1)</name>
    <dbReference type="NCBI Taxonomy" id="287752"/>
    <lineage>
        <taxon>Bacteria</taxon>
        <taxon>Pseudomonadati</taxon>
        <taxon>Pseudomonadota</taxon>
        <taxon>Alphaproteobacteria</taxon>
        <taxon>Hyphomicrobiales</taxon>
        <taxon>Aurantimonadaceae</taxon>
        <taxon>Aurantimonas</taxon>
    </lineage>
</organism>
<accession>Q1YHT8</accession>
<gene>
    <name evidence="6" type="ORF">SI859A1_00143</name>
</gene>
<dbReference type="EMBL" id="AAPJ01000004">
    <property type="protein sequence ID" value="EAS49491.1"/>
    <property type="molecule type" value="Genomic_DNA"/>
</dbReference>
<evidence type="ECO:0000256" key="2">
    <source>
        <dbReference type="ARBA" id="ARBA00010742"/>
    </source>
</evidence>
<evidence type="ECO:0000313" key="7">
    <source>
        <dbReference type="Proteomes" id="UP000000321"/>
    </source>
</evidence>
<evidence type="ECO:0000256" key="1">
    <source>
        <dbReference type="ARBA" id="ARBA00004418"/>
    </source>
</evidence>
<dbReference type="PANTHER" id="PTHR30024:SF47">
    <property type="entry name" value="TAURINE-BINDING PERIPLASMIC PROTEIN"/>
    <property type="match status" value="1"/>
</dbReference>
<proteinExistence type="inferred from homology"/>
<dbReference type="OrthoDB" id="8135527at2"/>
<sequence length="319" mass="33739">MKKFLAVAATAALTAFASPALAQDKTEVTISQAFQSLLYLPLYVAMDKGMFEAEGLTVIKESAGSGPTALNSVISGSADFSLHGPEWTAIAFEKGAPVKTIANVVNGAAVWILADEDFDYKGPESFADQTVVAGMMPTTSTSLFLKMLGENDVSKDSVTLTQVQIGAEPAPFIGGQAPLAVMYEPGVDQAVAEGKKVIVSFPKEYGPYAFSTIMTRTDIDAAKAQSFVNGLEKALAMIQASPEDAVAVARKEFPNLDAKVVEAAVKRMITDGVYAPSVDITDEAMTTSLGVQIALGNLDSQPDYANFIDRQFIDKAIVD</sequence>
<dbReference type="Pfam" id="PF09084">
    <property type="entry name" value="NMT1"/>
    <property type="match status" value="1"/>
</dbReference>
<keyword evidence="3 4" id="KW-0732">Signal</keyword>
<dbReference type="SUPFAM" id="SSF53850">
    <property type="entry name" value="Periplasmic binding protein-like II"/>
    <property type="match status" value="1"/>
</dbReference>
<feature type="signal peptide" evidence="4">
    <location>
        <begin position="1"/>
        <end position="22"/>
    </location>
</feature>
<comment type="similarity">
    <text evidence="2">Belongs to the bacterial solute-binding protein SsuA/TauA family.</text>
</comment>
<keyword evidence="7" id="KW-1185">Reference proteome</keyword>
<evidence type="ECO:0000259" key="5">
    <source>
        <dbReference type="Pfam" id="PF09084"/>
    </source>
</evidence>
<dbReference type="Proteomes" id="UP000000321">
    <property type="component" value="Unassembled WGS sequence"/>
</dbReference>
<dbReference type="BioCyc" id="AURANTIMONAS:SI859A1_00143-MONOMER"/>